<dbReference type="AlphaFoldDB" id="A0A183LIC4"/>
<keyword evidence="2" id="KW-1185">Reference proteome</keyword>
<gene>
    <name evidence="1" type="ORF">SMRZ_LOCUS3549</name>
</gene>
<evidence type="ECO:0000313" key="2">
    <source>
        <dbReference type="Proteomes" id="UP000277204"/>
    </source>
</evidence>
<evidence type="ECO:0000313" key="1">
    <source>
        <dbReference type="EMBL" id="VDO58430.1"/>
    </source>
</evidence>
<proteinExistence type="predicted"/>
<sequence>MKTSTYEGNHGMQWITRNQLENLNFADDLAFLFHTHEQMQMKIINLAAASVSVGLNIHEGKCKIIKYNTNSVTLDGDALESVETFTYLGSAIDEFGGSGRHVNAKIGKARAYSYN</sequence>
<name>A0A183LIC4_9TREM</name>
<dbReference type="EMBL" id="UZAI01001028">
    <property type="protein sequence ID" value="VDO58430.1"/>
    <property type="molecule type" value="Genomic_DNA"/>
</dbReference>
<organism evidence="1 2">
    <name type="scientific">Schistosoma margrebowiei</name>
    <dbReference type="NCBI Taxonomy" id="48269"/>
    <lineage>
        <taxon>Eukaryota</taxon>
        <taxon>Metazoa</taxon>
        <taxon>Spiralia</taxon>
        <taxon>Lophotrochozoa</taxon>
        <taxon>Platyhelminthes</taxon>
        <taxon>Trematoda</taxon>
        <taxon>Digenea</taxon>
        <taxon>Strigeidida</taxon>
        <taxon>Schistosomatoidea</taxon>
        <taxon>Schistosomatidae</taxon>
        <taxon>Schistosoma</taxon>
    </lineage>
</organism>
<protein>
    <submittedName>
        <fullName evidence="1">Uncharacterized protein</fullName>
    </submittedName>
</protein>
<reference evidence="1 2" key="1">
    <citation type="submission" date="2018-11" db="EMBL/GenBank/DDBJ databases">
        <authorList>
            <consortium name="Pathogen Informatics"/>
        </authorList>
    </citation>
    <scope>NUCLEOTIDE SEQUENCE [LARGE SCALE GENOMIC DNA]</scope>
    <source>
        <strain evidence="1 2">Zambia</strain>
    </source>
</reference>
<dbReference type="Proteomes" id="UP000277204">
    <property type="component" value="Unassembled WGS sequence"/>
</dbReference>
<dbReference type="PANTHER" id="PTHR47027">
    <property type="entry name" value="REVERSE TRANSCRIPTASE DOMAIN-CONTAINING PROTEIN"/>
    <property type="match status" value="1"/>
</dbReference>
<dbReference type="PANTHER" id="PTHR47027:SF25">
    <property type="entry name" value="REVERSE TRANSCRIPTASE DOMAIN-CONTAINING PROTEIN"/>
    <property type="match status" value="1"/>
</dbReference>
<accession>A0A183LIC4</accession>